<evidence type="ECO:0000256" key="3">
    <source>
        <dbReference type="ARBA" id="ARBA00023163"/>
    </source>
</evidence>
<dbReference type="SMART" id="SM00066">
    <property type="entry name" value="GAL4"/>
    <property type="match status" value="1"/>
</dbReference>
<dbReference type="Proteomes" id="UP000184188">
    <property type="component" value="Unassembled WGS sequence"/>
</dbReference>
<dbReference type="InterPro" id="IPR001138">
    <property type="entry name" value="Zn2Cys6_DnaBD"/>
</dbReference>
<proteinExistence type="predicted"/>
<dbReference type="VEuPathDB" id="FungiDB:ASPZODRAFT_135305"/>
<accession>A0A1L9SBF5</accession>
<dbReference type="PROSITE" id="PS50048">
    <property type="entry name" value="ZN2_CY6_FUNGAL_2"/>
    <property type="match status" value="1"/>
</dbReference>
<keyword evidence="4" id="KW-0539">Nucleus</keyword>
<dbReference type="CDD" id="cd12148">
    <property type="entry name" value="fungal_TF_MHR"/>
    <property type="match status" value="1"/>
</dbReference>
<evidence type="ECO:0000256" key="2">
    <source>
        <dbReference type="ARBA" id="ARBA00023125"/>
    </source>
</evidence>
<reference evidence="8" key="1">
    <citation type="journal article" date="2017" name="Genome Biol.">
        <title>Comparative genomics reveals high biological diversity and specific adaptations in the industrially and medically important fungal genus Aspergillus.</title>
        <authorList>
            <person name="de Vries R.P."/>
            <person name="Riley R."/>
            <person name="Wiebenga A."/>
            <person name="Aguilar-Osorio G."/>
            <person name="Amillis S."/>
            <person name="Uchima C.A."/>
            <person name="Anderluh G."/>
            <person name="Asadollahi M."/>
            <person name="Askin M."/>
            <person name="Barry K."/>
            <person name="Battaglia E."/>
            <person name="Bayram O."/>
            <person name="Benocci T."/>
            <person name="Braus-Stromeyer S.A."/>
            <person name="Caldana C."/>
            <person name="Canovas D."/>
            <person name="Cerqueira G.C."/>
            <person name="Chen F."/>
            <person name="Chen W."/>
            <person name="Choi C."/>
            <person name="Clum A."/>
            <person name="Dos Santos R.A."/>
            <person name="Damasio A.R."/>
            <person name="Diallinas G."/>
            <person name="Emri T."/>
            <person name="Fekete E."/>
            <person name="Flipphi M."/>
            <person name="Freyberg S."/>
            <person name="Gallo A."/>
            <person name="Gournas C."/>
            <person name="Habgood R."/>
            <person name="Hainaut M."/>
            <person name="Harispe M.L."/>
            <person name="Henrissat B."/>
            <person name="Hilden K.S."/>
            <person name="Hope R."/>
            <person name="Hossain A."/>
            <person name="Karabika E."/>
            <person name="Karaffa L."/>
            <person name="Karanyi Z."/>
            <person name="Krasevec N."/>
            <person name="Kuo A."/>
            <person name="Kusch H."/>
            <person name="LaButti K."/>
            <person name="Lagendijk E.L."/>
            <person name="Lapidus A."/>
            <person name="Levasseur A."/>
            <person name="Lindquist E."/>
            <person name="Lipzen A."/>
            <person name="Logrieco A.F."/>
            <person name="MacCabe A."/>
            <person name="Maekelae M.R."/>
            <person name="Malavazi I."/>
            <person name="Melin P."/>
            <person name="Meyer V."/>
            <person name="Mielnichuk N."/>
            <person name="Miskei M."/>
            <person name="Molnar A.P."/>
            <person name="Mule G."/>
            <person name="Ngan C.Y."/>
            <person name="Orejas M."/>
            <person name="Orosz E."/>
            <person name="Ouedraogo J.P."/>
            <person name="Overkamp K.M."/>
            <person name="Park H.-S."/>
            <person name="Perrone G."/>
            <person name="Piumi F."/>
            <person name="Punt P.J."/>
            <person name="Ram A.F."/>
            <person name="Ramon A."/>
            <person name="Rauscher S."/>
            <person name="Record E."/>
            <person name="Riano-Pachon D.M."/>
            <person name="Robert V."/>
            <person name="Roehrig J."/>
            <person name="Ruller R."/>
            <person name="Salamov A."/>
            <person name="Salih N.S."/>
            <person name="Samson R.A."/>
            <person name="Sandor E."/>
            <person name="Sanguinetti M."/>
            <person name="Schuetze T."/>
            <person name="Sepcic K."/>
            <person name="Shelest E."/>
            <person name="Sherlock G."/>
            <person name="Sophianopoulou V."/>
            <person name="Squina F.M."/>
            <person name="Sun H."/>
            <person name="Susca A."/>
            <person name="Todd R.B."/>
            <person name="Tsang A."/>
            <person name="Unkles S.E."/>
            <person name="van de Wiele N."/>
            <person name="van Rossen-Uffink D."/>
            <person name="Oliveira J.V."/>
            <person name="Vesth T.C."/>
            <person name="Visser J."/>
            <person name="Yu J.-H."/>
            <person name="Zhou M."/>
            <person name="Andersen M.R."/>
            <person name="Archer D.B."/>
            <person name="Baker S.E."/>
            <person name="Benoit I."/>
            <person name="Brakhage A.A."/>
            <person name="Braus G.H."/>
            <person name="Fischer R."/>
            <person name="Frisvad J.C."/>
            <person name="Goldman G.H."/>
            <person name="Houbraken J."/>
            <person name="Oakley B."/>
            <person name="Pocsi I."/>
            <person name="Scazzocchio C."/>
            <person name="Seiboth B."/>
            <person name="vanKuyk P.A."/>
            <person name="Wortman J."/>
            <person name="Dyer P.S."/>
            <person name="Grigoriev I.V."/>
        </authorList>
    </citation>
    <scope>NUCLEOTIDE SEQUENCE [LARGE SCALE GENOMIC DNA]</scope>
    <source>
        <strain evidence="8">CBS 506.65</strain>
    </source>
</reference>
<dbReference type="RefSeq" id="XP_022579001.1">
    <property type="nucleotide sequence ID" value="XM_022723759.1"/>
</dbReference>
<dbReference type="InterPro" id="IPR053181">
    <property type="entry name" value="EcdB-like_regulator"/>
</dbReference>
<keyword evidence="1" id="KW-0805">Transcription regulation</keyword>
<dbReference type="STRING" id="1073090.A0A1L9SBF5"/>
<name>A0A1L9SBF5_9EURO</name>
<dbReference type="GeneID" id="34610224"/>
<gene>
    <name evidence="7" type="ORF">ASPZODRAFT_135305</name>
</gene>
<evidence type="ECO:0000256" key="4">
    <source>
        <dbReference type="ARBA" id="ARBA00023242"/>
    </source>
</evidence>
<evidence type="ECO:0000313" key="7">
    <source>
        <dbReference type="EMBL" id="OJJ44491.1"/>
    </source>
</evidence>
<dbReference type="SUPFAM" id="SSF57701">
    <property type="entry name" value="Zn2/Cys6 DNA-binding domain"/>
    <property type="match status" value="1"/>
</dbReference>
<evidence type="ECO:0000256" key="5">
    <source>
        <dbReference type="SAM" id="MobiDB-lite"/>
    </source>
</evidence>
<keyword evidence="2" id="KW-0238">DNA-binding</keyword>
<evidence type="ECO:0000256" key="1">
    <source>
        <dbReference type="ARBA" id="ARBA00023015"/>
    </source>
</evidence>
<keyword evidence="3" id="KW-0804">Transcription</keyword>
<evidence type="ECO:0000313" key="8">
    <source>
        <dbReference type="Proteomes" id="UP000184188"/>
    </source>
</evidence>
<dbReference type="InterPro" id="IPR036864">
    <property type="entry name" value="Zn2-C6_fun-type_DNA-bd_sf"/>
</dbReference>
<keyword evidence="8" id="KW-1185">Reference proteome</keyword>
<sequence length="617" mass="69546">MGDGPTDEGTGSGLPKRQPPSASANEYPRKRAAIACELCRLRKTRCDNVRPTCSLCRQAGAVCKYTTASDATPVTYEPQPSALLERLNYAISLLERPSNRSPSPTANPATTGELGVPRDAIFAECMLSWSVLQGFGSANSSSLLWSGCCVPEVEKKNTGMNTPSTGVPSEAEILPSINPHDFVALVQRYLSLVHVKNPILDIDRLQQTTRRVVEEGCAWDGGTALVLLACALAVLVTELEDTHNAEDNWTMSGRDLPSDRETADVYYMEARKRLGLLDLSLEAAQCQFLCGIYEMCRLRVVEAWSHYQQAAMVTQMLLLQRMHRAELPIEPKPLERLYYSCLRTHNHFQIQAPLPLNTLSYITLPNPFPSPPLDFGLDAEMLPPYWMVEGGDSAAFRLRNVRGWFYYLAEISALRTSTRIIRTLYSHEETWWLDHIVEVVQQVRIFEEEANSWFDHLPATVRWAADAPRTELTTILYFRTLNVKTMLFHPMLYFAIHQRTDHPQWGEAAALAAKGLEACAAMILFNGKTQWRHGGLWFVLRSLFRNALSILAAVRSGRFDCSDNWMSLIELAITNLSIWELEALDVLRMRKVLDQILVDTRNSSQKRSANKVKVVWP</sequence>
<organism evidence="7 8">
    <name type="scientific">Penicilliopsis zonata CBS 506.65</name>
    <dbReference type="NCBI Taxonomy" id="1073090"/>
    <lineage>
        <taxon>Eukaryota</taxon>
        <taxon>Fungi</taxon>
        <taxon>Dikarya</taxon>
        <taxon>Ascomycota</taxon>
        <taxon>Pezizomycotina</taxon>
        <taxon>Eurotiomycetes</taxon>
        <taxon>Eurotiomycetidae</taxon>
        <taxon>Eurotiales</taxon>
        <taxon>Aspergillaceae</taxon>
        <taxon>Penicilliopsis</taxon>
    </lineage>
</organism>
<dbReference type="PANTHER" id="PTHR47785:SF5">
    <property type="entry name" value="ZN(II)2CYS6 TRANSCRIPTION FACTOR (EUROFUNG)"/>
    <property type="match status" value="1"/>
</dbReference>
<dbReference type="OrthoDB" id="4356994at2759"/>
<dbReference type="PROSITE" id="PS00463">
    <property type="entry name" value="ZN2_CY6_FUNGAL_1"/>
    <property type="match status" value="1"/>
</dbReference>
<dbReference type="EMBL" id="KV878348">
    <property type="protein sequence ID" value="OJJ44491.1"/>
    <property type="molecule type" value="Genomic_DNA"/>
</dbReference>
<dbReference type="Gene3D" id="4.10.240.10">
    <property type="entry name" value="Zn(2)-C6 fungal-type DNA-binding domain"/>
    <property type="match status" value="1"/>
</dbReference>
<dbReference type="PANTHER" id="PTHR47785">
    <property type="entry name" value="ZN(II)2CYS6 TRANSCRIPTION FACTOR (EUROFUNG)-RELATED-RELATED"/>
    <property type="match status" value="1"/>
</dbReference>
<dbReference type="GO" id="GO:0003677">
    <property type="term" value="F:DNA binding"/>
    <property type="evidence" value="ECO:0007669"/>
    <property type="project" value="UniProtKB-KW"/>
</dbReference>
<dbReference type="GO" id="GO:0008270">
    <property type="term" value="F:zinc ion binding"/>
    <property type="evidence" value="ECO:0007669"/>
    <property type="project" value="InterPro"/>
</dbReference>
<dbReference type="GO" id="GO:0000981">
    <property type="term" value="F:DNA-binding transcription factor activity, RNA polymerase II-specific"/>
    <property type="evidence" value="ECO:0007669"/>
    <property type="project" value="InterPro"/>
</dbReference>
<protein>
    <recommendedName>
        <fullName evidence="6">Zn(2)-C6 fungal-type domain-containing protein</fullName>
    </recommendedName>
</protein>
<dbReference type="AlphaFoldDB" id="A0A1L9SBF5"/>
<feature type="domain" description="Zn(2)-C6 fungal-type" evidence="6">
    <location>
        <begin position="35"/>
        <end position="65"/>
    </location>
</feature>
<dbReference type="CDD" id="cd00067">
    <property type="entry name" value="GAL4"/>
    <property type="match status" value="1"/>
</dbReference>
<dbReference type="Pfam" id="PF00172">
    <property type="entry name" value="Zn_clus"/>
    <property type="match status" value="1"/>
</dbReference>
<feature type="region of interest" description="Disordered" evidence="5">
    <location>
        <begin position="1"/>
        <end position="26"/>
    </location>
</feature>
<evidence type="ECO:0000259" key="6">
    <source>
        <dbReference type="PROSITE" id="PS50048"/>
    </source>
</evidence>